<comment type="similarity">
    <text evidence="2">Belongs to the nitronate monooxygenase family. NMO class I subfamily.</text>
</comment>
<dbReference type="OrthoDB" id="10265891at2759"/>
<evidence type="ECO:0000256" key="4">
    <source>
        <dbReference type="ARBA" id="ARBA00022643"/>
    </source>
</evidence>
<gene>
    <name evidence="7" type="ORF">HYPBUDRAFT_163885</name>
</gene>
<dbReference type="Gene3D" id="3.20.20.70">
    <property type="entry name" value="Aldolase class I"/>
    <property type="match status" value="1"/>
</dbReference>
<dbReference type="AlphaFoldDB" id="A0A1E4RBH2"/>
<proteinExistence type="inferred from homology"/>
<dbReference type="SUPFAM" id="SSF51412">
    <property type="entry name" value="Inosine monophosphate dehydrogenase (IMPDH)"/>
    <property type="match status" value="1"/>
</dbReference>
<dbReference type="GO" id="GO:0018580">
    <property type="term" value="F:nitronate monooxygenase activity"/>
    <property type="evidence" value="ECO:0007669"/>
    <property type="project" value="InterPro"/>
</dbReference>
<dbReference type="GeneID" id="30997190"/>
<dbReference type="PANTHER" id="PTHR42747:SF3">
    <property type="entry name" value="NITRONATE MONOOXYGENASE-RELATED"/>
    <property type="match status" value="1"/>
</dbReference>
<dbReference type="GO" id="GO:0051213">
    <property type="term" value="F:dioxygenase activity"/>
    <property type="evidence" value="ECO:0007669"/>
    <property type="project" value="UniProtKB-KW"/>
</dbReference>
<evidence type="ECO:0000256" key="2">
    <source>
        <dbReference type="ARBA" id="ARBA00009881"/>
    </source>
</evidence>
<dbReference type="Proteomes" id="UP000095085">
    <property type="component" value="Unassembled WGS sequence"/>
</dbReference>
<evidence type="ECO:0000313" key="8">
    <source>
        <dbReference type="Proteomes" id="UP000095085"/>
    </source>
</evidence>
<evidence type="ECO:0000313" key="7">
    <source>
        <dbReference type="EMBL" id="ODV64600.1"/>
    </source>
</evidence>
<evidence type="ECO:0000256" key="3">
    <source>
        <dbReference type="ARBA" id="ARBA00022630"/>
    </source>
</evidence>
<evidence type="ECO:0000256" key="1">
    <source>
        <dbReference type="ARBA" id="ARBA00001917"/>
    </source>
</evidence>
<name>A0A1E4RBH2_9ASCO</name>
<dbReference type="InterPro" id="IPR013785">
    <property type="entry name" value="Aldolase_TIM"/>
</dbReference>
<dbReference type="EMBL" id="KV454548">
    <property type="protein sequence ID" value="ODV64600.1"/>
    <property type="molecule type" value="Genomic_DNA"/>
</dbReference>
<dbReference type="CDD" id="cd04730">
    <property type="entry name" value="NPD_like"/>
    <property type="match status" value="1"/>
</dbReference>
<comment type="cofactor">
    <cofactor evidence="1">
        <name>FMN</name>
        <dbReference type="ChEBI" id="CHEBI:58210"/>
    </cofactor>
</comment>
<keyword evidence="4" id="KW-0288">FMN</keyword>
<dbReference type="Pfam" id="PF03060">
    <property type="entry name" value="NMO"/>
    <property type="match status" value="1"/>
</dbReference>
<dbReference type="RefSeq" id="XP_020073667.1">
    <property type="nucleotide sequence ID" value="XM_020222641.1"/>
</dbReference>
<reference evidence="8" key="1">
    <citation type="submission" date="2016-05" db="EMBL/GenBank/DDBJ databases">
        <title>Comparative genomics of biotechnologically important yeasts.</title>
        <authorList>
            <consortium name="DOE Joint Genome Institute"/>
            <person name="Riley R."/>
            <person name="Haridas S."/>
            <person name="Wolfe K.H."/>
            <person name="Lopes M.R."/>
            <person name="Hittinger C.T."/>
            <person name="Goker M."/>
            <person name="Salamov A."/>
            <person name="Wisecaver J."/>
            <person name="Long T.M."/>
            <person name="Aerts A.L."/>
            <person name="Barry K."/>
            <person name="Choi C."/>
            <person name="Clum A."/>
            <person name="Coughlan A.Y."/>
            <person name="Deshpande S."/>
            <person name="Douglass A.P."/>
            <person name="Hanson S.J."/>
            <person name="Klenk H.-P."/>
            <person name="Labutti K."/>
            <person name="Lapidus A."/>
            <person name="Lindquist E."/>
            <person name="Lipzen A."/>
            <person name="Meier-Kolthoff J.P."/>
            <person name="Ohm R.A."/>
            <person name="Otillar R.P."/>
            <person name="Pangilinan J."/>
            <person name="Peng Y."/>
            <person name="Rokas A."/>
            <person name="Rosa C.A."/>
            <person name="Scheuner C."/>
            <person name="Sibirny A.A."/>
            <person name="Slot J.C."/>
            <person name="Stielow J.B."/>
            <person name="Sun H."/>
            <person name="Kurtzman C.P."/>
            <person name="Blackwell M."/>
            <person name="Grigoriev I.V."/>
            <person name="Jeffries T.W."/>
        </authorList>
    </citation>
    <scope>NUCLEOTIDE SEQUENCE [LARGE SCALE GENOMIC DNA]</scope>
    <source>
        <strain evidence="8">NRRL Y-1933</strain>
    </source>
</reference>
<keyword evidence="8" id="KW-1185">Reference proteome</keyword>
<keyword evidence="3" id="KW-0285">Flavoprotein</keyword>
<keyword evidence="6" id="KW-0503">Monooxygenase</keyword>
<dbReference type="InterPro" id="IPR004136">
    <property type="entry name" value="NMO"/>
</dbReference>
<protein>
    <submittedName>
        <fullName evidence="7">2-nitropropane dioxygenase</fullName>
    </submittedName>
</protein>
<evidence type="ECO:0000256" key="6">
    <source>
        <dbReference type="ARBA" id="ARBA00023033"/>
    </source>
</evidence>
<sequence length="373" mass="41318">MTSNLFISKLKLKVPIIQAPMAGVSTVKLASAVTNNGGLGSIAFAASDFRKGSEVINEKWQEFKLQVDESLSQNVNFNFFSHEFENDHLPTNQELKNWNQIYNKASKVENKLDENHTKINISIKEVESTTPDMFKEFISTLIKIKPHVVSFHFGHPSLESIKTLQENGISVFVTATSVAEAKHLIDLGVDGIVCQGYEAGGHRGNFLVDQSLDENLPTSSLFNLIMKKLDTKNTFIIPSGGIVDGEAISQYVKSGAAAVQMGTIFIPTPESSAPSFIKESIESNQLIPTIMTKLVSGKPARTLKIPFIERLVCAYEELSNKELPEYGYAYNRYKKLSSSIGNQFYLAGSNYPLIDTDLNAKQILDKLKKELTL</sequence>
<dbReference type="STRING" id="984485.A0A1E4RBH2"/>
<dbReference type="PANTHER" id="PTHR42747">
    <property type="entry name" value="NITRONATE MONOOXYGENASE-RELATED"/>
    <property type="match status" value="1"/>
</dbReference>
<keyword evidence="7" id="KW-0223">Dioxygenase</keyword>
<organism evidence="7 8">
    <name type="scientific">Hyphopichia burtonii NRRL Y-1933</name>
    <dbReference type="NCBI Taxonomy" id="984485"/>
    <lineage>
        <taxon>Eukaryota</taxon>
        <taxon>Fungi</taxon>
        <taxon>Dikarya</taxon>
        <taxon>Ascomycota</taxon>
        <taxon>Saccharomycotina</taxon>
        <taxon>Pichiomycetes</taxon>
        <taxon>Debaryomycetaceae</taxon>
        <taxon>Hyphopichia</taxon>
    </lineage>
</organism>
<keyword evidence="5" id="KW-0560">Oxidoreductase</keyword>
<accession>A0A1E4RBH2</accession>
<evidence type="ECO:0000256" key="5">
    <source>
        <dbReference type="ARBA" id="ARBA00023002"/>
    </source>
</evidence>